<comment type="caution">
    <text evidence="1">The sequence shown here is derived from an EMBL/GenBank/DDBJ whole genome shotgun (WGS) entry which is preliminary data.</text>
</comment>
<dbReference type="AlphaFoldDB" id="A0A8J5RZF6"/>
<dbReference type="EMBL" id="JAAALK010000285">
    <property type="protein sequence ID" value="KAG8065090.1"/>
    <property type="molecule type" value="Genomic_DNA"/>
</dbReference>
<organism evidence="1 2">
    <name type="scientific">Zizania palustris</name>
    <name type="common">Northern wild rice</name>
    <dbReference type="NCBI Taxonomy" id="103762"/>
    <lineage>
        <taxon>Eukaryota</taxon>
        <taxon>Viridiplantae</taxon>
        <taxon>Streptophyta</taxon>
        <taxon>Embryophyta</taxon>
        <taxon>Tracheophyta</taxon>
        <taxon>Spermatophyta</taxon>
        <taxon>Magnoliopsida</taxon>
        <taxon>Liliopsida</taxon>
        <taxon>Poales</taxon>
        <taxon>Poaceae</taxon>
        <taxon>BOP clade</taxon>
        <taxon>Oryzoideae</taxon>
        <taxon>Oryzeae</taxon>
        <taxon>Zizaniinae</taxon>
        <taxon>Zizania</taxon>
    </lineage>
</organism>
<protein>
    <submittedName>
        <fullName evidence="1">Uncharacterized protein</fullName>
    </submittedName>
</protein>
<reference evidence="1" key="2">
    <citation type="submission" date="2021-02" db="EMBL/GenBank/DDBJ databases">
        <authorList>
            <person name="Kimball J.A."/>
            <person name="Haas M.W."/>
            <person name="Macchietto M."/>
            <person name="Kono T."/>
            <person name="Duquette J."/>
            <person name="Shao M."/>
        </authorList>
    </citation>
    <scope>NUCLEOTIDE SEQUENCE</scope>
    <source>
        <tissue evidence="1">Fresh leaf tissue</tissue>
    </source>
</reference>
<sequence length="88" mass="8955">MSPSWSPSPLSPEIVASDVVPVPIATIPGARVHVSESITAAEPVAAHEPIAVLGPSPLSPDFVTSDSIPVAAIPIAAAPRARCHHRSP</sequence>
<accession>A0A8J5RZF6</accession>
<keyword evidence="2" id="KW-1185">Reference proteome</keyword>
<evidence type="ECO:0000313" key="2">
    <source>
        <dbReference type="Proteomes" id="UP000729402"/>
    </source>
</evidence>
<reference evidence="1" key="1">
    <citation type="journal article" date="2021" name="bioRxiv">
        <title>Whole Genome Assembly and Annotation of Northern Wild Rice, Zizania palustris L., Supports a Whole Genome Duplication in the Zizania Genus.</title>
        <authorList>
            <person name="Haas M."/>
            <person name="Kono T."/>
            <person name="Macchietto M."/>
            <person name="Millas R."/>
            <person name="McGilp L."/>
            <person name="Shao M."/>
            <person name="Duquette J."/>
            <person name="Hirsch C.N."/>
            <person name="Kimball J."/>
        </authorList>
    </citation>
    <scope>NUCLEOTIDE SEQUENCE</scope>
    <source>
        <tissue evidence="1">Fresh leaf tissue</tissue>
    </source>
</reference>
<dbReference type="Proteomes" id="UP000729402">
    <property type="component" value="Unassembled WGS sequence"/>
</dbReference>
<evidence type="ECO:0000313" key="1">
    <source>
        <dbReference type="EMBL" id="KAG8065090.1"/>
    </source>
</evidence>
<name>A0A8J5RZF6_ZIZPA</name>
<proteinExistence type="predicted"/>
<gene>
    <name evidence="1" type="ORF">GUJ93_ZPchr0004g38701</name>
</gene>